<dbReference type="OrthoDB" id="6266088at2759"/>
<dbReference type="AlphaFoldDB" id="A0A3P6PWX8"/>
<gene>
    <name evidence="3" type="ORF">TASK_LOCUS2132</name>
</gene>
<dbReference type="InterPro" id="IPR001296">
    <property type="entry name" value="Glyco_trans_1"/>
</dbReference>
<feature type="domain" description="Glycosyl transferase family 1" evidence="2">
    <location>
        <begin position="2"/>
        <end position="111"/>
    </location>
</feature>
<accession>A0A3P6PWX8</accession>
<keyword evidence="4" id="KW-1185">Reference proteome</keyword>
<name>A0A3P6PWX8_TAEAS</name>
<dbReference type="Proteomes" id="UP000282613">
    <property type="component" value="Unassembled WGS sequence"/>
</dbReference>
<dbReference type="PANTHER" id="PTHR45919:SF1">
    <property type="entry name" value="GDP-MAN:MAN(3)GLCNAC(2)-PP-DOL ALPHA-1,2-MANNOSYLTRANSFERASE"/>
    <property type="match status" value="1"/>
</dbReference>
<dbReference type="Pfam" id="PF00534">
    <property type="entry name" value="Glycos_transf_1"/>
    <property type="match status" value="1"/>
</dbReference>
<evidence type="ECO:0000256" key="1">
    <source>
        <dbReference type="ARBA" id="ARBA00022676"/>
    </source>
</evidence>
<organism evidence="3 4">
    <name type="scientific">Taenia asiatica</name>
    <name type="common">Asian tapeworm</name>
    <dbReference type="NCBI Taxonomy" id="60517"/>
    <lineage>
        <taxon>Eukaryota</taxon>
        <taxon>Metazoa</taxon>
        <taxon>Spiralia</taxon>
        <taxon>Lophotrochozoa</taxon>
        <taxon>Platyhelminthes</taxon>
        <taxon>Cestoda</taxon>
        <taxon>Eucestoda</taxon>
        <taxon>Cyclophyllidea</taxon>
        <taxon>Taeniidae</taxon>
        <taxon>Taenia</taxon>
    </lineage>
</organism>
<dbReference type="EMBL" id="UYRS01001057">
    <property type="protein sequence ID" value="VDK24411.1"/>
    <property type="molecule type" value="Genomic_DNA"/>
</dbReference>
<keyword evidence="1" id="KW-0328">Glycosyltransferase</keyword>
<proteinExistence type="predicted"/>
<dbReference type="SMR" id="A0A3P6PWX8"/>
<sequence>MKAFEIFLKRIPGDKNPYRLILIGGCRHTGDYKRVQRLQEVAKQMGFSDRQVVFEVNPPASIVNHYLTEATVNLHTMVDEHFGIGIVEGMAAGLVTVAHRSGGPLMDIIGPALAQPGVDPSTVKPTPVGYLAARAEEYAEVFRYVLVEATPNQLEPLRAAAKQRAQNLFSEEVFCKGWLNFVNKLGV</sequence>
<dbReference type="Gene3D" id="3.40.50.2000">
    <property type="entry name" value="Glycogen Phosphorylase B"/>
    <property type="match status" value="1"/>
</dbReference>
<evidence type="ECO:0000259" key="2">
    <source>
        <dbReference type="Pfam" id="PF00534"/>
    </source>
</evidence>
<reference evidence="3 4" key="1">
    <citation type="submission" date="2018-11" db="EMBL/GenBank/DDBJ databases">
        <authorList>
            <consortium name="Pathogen Informatics"/>
        </authorList>
    </citation>
    <scope>NUCLEOTIDE SEQUENCE [LARGE SCALE GENOMIC DNA]</scope>
</reference>
<evidence type="ECO:0000313" key="3">
    <source>
        <dbReference type="EMBL" id="VDK24411.1"/>
    </source>
</evidence>
<dbReference type="InterPro" id="IPR038013">
    <property type="entry name" value="ALG11"/>
</dbReference>
<dbReference type="PANTHER" id="PTHR45919">
    <property type="entry name" value="GDP-MAN:MAN(3)GLCNAC(2)-PP-DOL ALPHA-1,2-MANNOSYLTRANSFERASE"/>
    <property type="match status" value="1"/>
</dbReference>
<evidence type="ECO:0000313" key="4">
    <source>
        <dbReference type="Proteomes" id="UP000282613"/>
    </source>
</evidence>
<dbReference type="GO" id="GO:0005789">
    <property type="term" value="C:endoplasmic reticulum membrane"/>
    <property type="evidence" value="ECO:0007669"/>
    <property type="project" value="TreeGrafter"/>
</dbReference>
<protein>
    <recommendedName>
        <fullName evidence="2">Glycosyl transferase family 1 domain-containing protein</fullName>
    </recommendedName>
</protein>
<dbReference type="GO" id="GO:0004377">
    <property type="term" value="F:GDP-Man:Man(3)GlcNAc(2)-PP-Dol alpha-1,2-mannosyltransferase activity"/>
    <property type="evidence" value="ECO:0007669"/>
    <property type="project" value="InterPro"/>
</dbReference>
<dbReference type="GO" id="GO:0006487">
    <property type="term" value="P:protein N-linked glycosylation"/>
    <property type="evidence" value="ECO:0007669"/>
    <property type="project" value="TreeGrafter"/>
</dbReference>
<keyword evidence="1" id="KW-0808">Transferase</keyword>
<dbReference type="SUPFAM" id="SSF53756">
    <property type="entry name" value="UDP-Glycosyltransferase/glycogen phosphorylase"/>
    <property type="match status" value="1"/>
</dbReference>